<name>A0A6A5Z712_9PLEO</name>
<dbReference type="OrthoDB" id="5428890at2759"/>
<proteinExistence type="predicted"/>
<reference evidence="2" key="1">
    <citation type="journal article" date="2020" name="Stud. Mycol.">
        <title>101 Dothideomycetes genomes: a test case for predicting lifestyles and emergence of pathogens.</title>
        <authorList>
            <person name="Haridas S."/>
            <person name="Albert R."/>
            <person name="Binder M."/>
            <person name="Bloem J."/>
            <person name="Labutti K."/>
            <person name="Salamov A."/>
            <person name="Andreopoulos B."/>
            <person name="Baker S."/>
            <person name="Barry K."/>
            <person name="Bills G."/>
            <person name="Bluhm B."/>
            <person name="Cannon C."/>
            <person name="Castanera R."/>
            <person name="Culley D."/>
            <person name="Daum C."/>
            <person name="Ezra D."/>
            <person name="Gonzalez J."/>
            <person name="Henrissat B."/>
            <person name="Kuo A."/>
            <person name="Liang C."/>
            <person name="Lipzen A."/>
            <person name="Lutzoni F."/>
            <person name="Magnuson J."/>
            <person name="Mondo S."/>
            <person name="Nolan M."/>
            <person name="Ohm R."/>
            <person name="Pangilinan J."/>
            <person name="Park H.-J."/>
            <person name="Ramirez L."/>
            <person name="Alfaro M."/>
            <person name="Sun H."/>
            <person name="Tritt A."/>
            <person name="Yoshinaga Y."/>
            <person name="Zwiers L.-H."/>
            <person name="Turgeon B."/>
            <person name="Goodwin S."/>
            <person name="Spatafora J."/>
            <person name="Crous P."/>
            <person name="Grigoriev I."/>
        </authorList>
    </citation>
    <scope>NUCLEOTIDE SEQUENCE</scope>
    <source>
        <strain evidence="2">CBS 627.86</strain>
    </source>
</reference>
<keyword evidence="1" id="KW-0812">Transmembrane</keyword>
<evidence type="ECO:0000256" key="1">
    <source>
        <dbReference type="SAM" id="Phobius"/>
    </source>
</evidence>
<dbReference type="Proteomes" id="UP000799770">
    <property type="component" value="Unassembled WGS sequence"/>
</dbReference>
<keyword evidence="1" id="KW-1133">Transmembrane helix</keyword>
<sequence>MPLNTSFQGTTDSVTRFEIVRSLWPRQPTLALQYDDLDWNAYFDYYKQECDDALHDQGRHVSLRTHEEIAWLAGHLQEHRTGVDLNPVLRSKLTQQRTQDEEDDMIEGSLHLTARLLVMMDIGTLRQGFSGRKSLLWQTDKSLRQCVHDYFGSPSLSGYDNLKLETGFTARNLERIAGIEIQWTNNLADHLRLVEDDSKVRVFHHASFLKWQQSLSEETLNTFALLFPQSDVTTAKWYRSVQEASSKSITLDGQLVKCGDLKQADRDFERFHFWRERLVCLKQVFDQSRPKTLSQWWFDRRDGVQWYTFWAAILVIFLTILFGAVQSVEGAMQVYKAYHPT</sequence>
<keyword evidence="3" id="KW-1185">Reference proteome</keyword>
<evidence type="ECO:0000313" key="2">
    <source>
        <dbReference type="EMBL" id="KAF2114843.1"/>
    </source>
</evidence>
<feature type="transmembrane region" description="Helical" evidence="1">
    <location>
        <begin position="306"/>
        <end position="325"/>
    </location>
</feature>
<keyword evidence="1" id="KW-0472">Membrane</keyword>
<gene>
    <name evidence="2" type="ORF">BDV96DRAFT_600015</name>
</gene>
<evidence type="ECO:0000313" key="3">
    <source>
        <dbReference type="Proteomes" id="UP000799770"/>
    </source>
</evidence>
<organism evidence="2 3">
    <name type="scientific">Lophiotrema nucula</name>
    <dbReference type="NCBI Taxonomy" id="690887"/>
    <lineage>
        <taxon>Eukaryota</taxon>
        <taxon>Fungi</taxon>
        <taxon>Dikarya</taxon>
        <taxon>Ascomycota</taxon>
        <taxon>Pezizomycotina</taxon>
        <taxon>Dothideomycetes</taxon>
        <taxon>Pleosporomycetidae</taxon>
        <taxon>Pleosporales</taxon>
        <taxon>Lophiotremataceae</taxon>
        <taxon>Lophiotrema</taxon>
    </lineage>
</organism>
<accession>A0A6A5Z712</accession>
<dbReference type="EMBL" id="ML977324">
    <property type="protein sequence ID" value="KAF2114843.1"/>
    <property type="molecule type" value="Genomic_DNA"/>
</dbReference>
<dbReference type="AlphaFoldDB" id="A0A6A5Z712"/>
<protein>
    <submittedName>
        <fullName evidence="2">Uncharacterized protein</fullName>
    </submittedName>
</protein>